<dbReference type="RefSeq" id="YP_009620723.1">
    <property type="nucleotide sequence ID" value="NC_042091.1"/>
</dbReference>
<dbReference type="SUPFAM" id="SSF56731">
    <property type="entry name" value="DNA primase core"/>
    <property type="match status" value="1"/>
</dbReference>
<dbReference type="KEGG" id="vg:40097379"/>
<evidence type="ECO:0000313" key="1">
    <source>
        <dbReference type="EMBL" id="ATW57989.1"/>
    </source>
</evidence>
<dbReference type="OrthoDB" id="14849at10239"/>
<keyword evidence="2" id="KW-1185">Reference proteome</keyword>
<dbReference type="GeneID" id="40097379"/>
<organism evidence="1 2">
    <name type="scientific">Pseudomonas phage nickie</name>
    <dbReference type="NCBI Taxonomy" id="2048977"/>
    <lineage>
        <taxon>Viruses</taxon>
        <taxon>Duplodnaviria</taxon>
        <taxon>Heunggongvirae</taxon>
        <taxon>Uroviricota</taxon>
        <taxon>Caudoviricetes</taxon>
        <taxon>Nickievirus</taxon>
        <taxon>Nickievirus nickie</taxon>
    </lineage>
</organism>
<gene>
    <name evidence="1" type="primary">dnaG</name>
    <name evidence="1" type="ORF">CNR34_00056</name>
</gene>
<dbReference type="EMBL" id="MG018927">
    <property type="protein sequence ID" value="ATW57989.1"/>
    <property type="molecule type" value="Genomic_DNA"/>
</dbReference>
<proteinExistence type="predicted"/>
<dbReference type="Gene3D" id="3.40.1360.10">
    <property type="match status" value="1"/>
</dbReference>
<protein>
    <submittedName>
        <fullName evidence="1">DNA primase</fullName>
    </submittedName>
</protein>
<dbReference type="Proteomes" id="UP000241592">
    <property type="component" value="Segment"/>
</dbReference>
<reference evidence="1 2" key="1">
    <citation type="submission" date="2017-09" db="EMBL/GenBank/DDBJ databases">
        <authorList>
            <person name="Ehlers B."/>
            <person name="Leendertz F.H."/>
        </authorList>
    </citation>
    <scope>NUCLEOTIDE SEQUENCE [LARGE SCALE GENOMIC DNA]</scope>
</reference>
<name>A0A2H4P738_9CAUD</name>
<accession>A0A2H4P738</accession>
<evidence type="ECO:0000313" key="2">
    <source>
        <dbReference type="Proteomes" id="UP000241592"/>
    </source>
</evidence>
<sequence>MAGAKDDSEIEDLLDMVDMEDFLSVESIDYRVTRGRSGTQLNLKECPRCGGRDWKVYLNADTGLGSCFHGSCSGEPGFNKYSFIHHLNDKSHRETINALKRYAKTLGWSSTRKRAPRPADENPDEISIPESYPLPINGKTLKYLSARGFGSELAEYFGWRYSKHGVYSYTLGGEEKTQDWANRVVIPVYGIDGNLVTFQGRSTEANPFQKYLFPPGLAGAGRFIYNAHNALGKKEVVLGEGAFDVAAIKKAFDEDITFRDVGICGTFGMHLSMAESGAENDQLSDLKRMKAAGLEEITMMWDGSPSAIINACKTGTKLRTYGFKVKLAILPVDCDPNEVETEVVRQAFVKAKELSPLYAASIMSKFTL</sequence>